<dbReference type="KEGG" id="suam:BOO69_16010"/>
<dbReference type="InterPro" id="IPR018511">
    <property type="entry name" value="Hemolysin-typ_Ca-bd_CS"/>
</dbReference>
<accession>A0A1J0WKR0</accession>
<dbReference type="Pfam" id="PF00413">
    <property type="entry name" value="Peptidase_M10"/>
    <property type="match status" value="1"/>
</dbReference>
<keyword evidence="5" id="KW-0479">Metal-binding</keyword>
<keyword evidence="11" id="KW-1185">Reference proteome</keyword>
<dbReference type="PRINTS" id="PR00313">
    <property type="entry name" value="CABNDNGRPT"/>
</dbReference>
<evidence type="ECO:0000256" key="2">
    <source>
        <dbReference type="ARBA" id="ARBA00009490"/>
    </source>
</evidence>
<evidence type="ECO:0000313" key="10">
    <source>
        <dbReference type="EMBL" id="APE44744.1"/>
    </source>
</evidence>
<dbReference type="SMART" id="SM00235">
    <property type="entry name" value="ZnMc"/>
    <property type="match status" value="1"/>
</dbReference>
<evidence type="ECO:0000256" key="8">
    <source>
        <dbReference type="SAM" id="MobiDB-lite"/>
    </source>
</evidence>
<feature type="compositionally biased region" description="Basic and acidic residues" evidence="8">
    <location>
        <begin position="581"/>
        <end position="590"/>
    </location>
</feature>
<dbReference type="AlphaFoldDB" id="A0A1J0WKR0"/>
<comment type="subcellular location">
    <subcellularLocation>
        <location evidence="1">Secreted</location>
    </subcellularLocation>
</comment>
<protein>
    <recommendedName>
        <fullName evidence="9">Peptidase metallopeptidase domain-containing protein</fullName>
    </recommendedName>
</protein>
<dbReference type="GO" id="GO:0004222">
    <property type="term" value="F:metalloendopeptidase activity"/>
    <property type="evidence" value="ECO:0007669"/>
    <property type="project" value="InterPro"/>
</dbReference>
<feature type="domain" description="Peptidase metallopeptidase" evidence="9">
    <location>
        <begin position="13"/>
        <end position="193"/>
    </location>
</feature>
<evidence type="ECO:0000259" key="9">
    <source>
        <dbReference type="SMART" id="SM00235"/>
    </source>
</evidence>
<dbReference type="EMBL" id="CP018076">
    <property type="protein sequence ID" value="APE44744.1"/>
    <property type="molecule type" value="Genomic_DNA"/>
</dbReference>
<gene>
    <name evidence="10" type="ORF">BOO69_16010</name>
</gene>
<evidence type="ECO:0000256" key="1">
    <source>
        <dbReference type="ARBA" id="ARBA00004613"/>
    </source>
</evidence>
<proteinExistence type="inferred from homology"/>
<comment type="similarity">
    <text evidence="2">Belongs to the peptidase M10B family.</text>
</comment>
<dbReference type="GO" id="GO:0005576">
    <property type="term" value="C:extracellular region"/>
    <property type="evidence" value="ECO:0007669"/>
    <property type="project" value="UniProtKB-SubCell"/>
</dbReference>
<dbReference type="GO" id="GO:0031012">
    <property type="term" value="C:extracellular matrix"/>
    <property type="evidence" value="ECO:0007669"/>
    <property type="project" value="InterPro"/>
</dbReference>
<evidence type="ECO:0000256" key="4">
    <source>
        <dbReference type="ARBA" id="ARBA00022670"/>
    </source>
</evidence>
<evidence type="ECO:0000256" key="7">
    <source>
        <dbReference type="ARBA" id="ARBA00022833"/>
    </source>
</evidence>
<reference evidence="10 11" key="1">
    <citation type="submission" date="2016-11" db="EMBL/GenBank/DDBJ databases">
        <title>Complete genome sequence of Sulfitobacter sp. AM1-D1, a toxic bacteria associated with marine dinoflagellate Alexandrium minutum in East China Sea.</title>
        <authorList>
            <person name="Yang Q."/>
            <person name="Zhang X."/>
            <person name="Tian X."/>
        </authorList>
    </citation>
    <scope>NUCLEOTIDE SEQUENCE [LARGE SCALE GENOMIC DNA]</scope>
    <source>
        <strain evidence="10 11">AM1-D1</strain>
    </source>
</reference>
<dbReference type="Gene3D" id="2.150.10.10">
    <property type="entry name" value="Serralysin-like metalloprotease, C-terminal"/>
    <property type="match status" value="6"/>
</dbReference>
<dbReference type="SUPFAM" id="SSF51120">
    <property type="entry name" value="beta-Roll"/>
    <property type="match status" value="4"/>
</dbReference>
<dbReference type="InterPro" id="IPR001343">
    <property type="entry name" value="Hemolysn_Ca-bd"/>
</dbReference>
<dbReference type="InterPro" id="IPR024079">
    <property type="entry name" value="MetalloPept_cat_dom_sf"/>
</dbReference>
<dbReference type="RefSeq" id="WP_071973090.1">
    <property type="nucleotide sequence ID" value="NZ_CP018076.1"/>
</dbReference>
<dbReference type="InterPro" id="IPR050557">
    <property type="entry name" value="RTX_toxin/Mannuronan_C5-epim"/>
</dbReference>
<evidence type="ECO:0000256" key="5">
    <source>
        <dbReference type="ARBA" id="ARBA00022723"/>
    </source>
</evidence>
<evidence type="ECO:0000256" key="3">
    <source>
        <dbReference type="ARBA" id="ARBA00022525"/>
    </source>
</evidence>
<dbReference type="STRING" id="1917485.BOO69_16010"/>
<dbReference type="GO" id="GO:0005509">
    <property type="term" value="F:calcium ion binding"/>
    <property type="evidence" value="ECO:0007669"/>
    <property type="project" value="InterPro"/>
</dbReference>
<evidence type="ECO:0000313" key="11">
    <source>
        <dbReference type="Proteomes" id="UP000181897"/>
    </source>
</evidence>
<dbReference type="GO" id="GO:0008270">
    <property type="term" value="F:zinc ion binding"/>
    <property type="evidence" value="ECO:0007669"/>
    <property type="project" value="InterPro"/>
</dbReference>
<dbReference type="Proteomes" id="UP000181897">
    <property type="component" value="Chromosome"/>
</dbReference>
<dbReference type="GO" id="GO:0006508">
    <property type="term" value="P:proteolysis"/>
    <property type="evidence" value="ECO:0007669"/>
    <property type="project" value="UniProtKB-KW"/>
</dbReference>
<dbReference type="Pfam" id="PF00353">
    <property type="entry name" value="HemolysinCabind"/>
    <property type="match status" value="9"/>
</dbReference>
<keyword evidence="4" id="KW-0645">Protease</keyword>
<dbReference type="PROSITE" id="PS00330">
    <property type="entry name" value="HEMOLYSIN_CALCIUM"/>
    <property type="match status" value="6"/>
</dbReference>
<keyword evidence="6" id="KW-0378">Hydrolase</keyword>
<dbReference type="InterPro" id="IPR011049">
    <property type="entry name" value="Serralysin-like_metalloprot_C"/>
</dbReference>
<dbReference type="PANTHER" id="PTHR38340:SF1">
    <property type="entry name" value="S-LAYER PROTEIN"/>
    <property type="match status" value="1"/>
</dbReference>
<keyword evidence="7" id="KW-0862">Zinc</keyword>
<dbReference type="Gene3D" id="3.40.390.10">
    <property type="entry name" value="Collagenase (Catalytic Domain)"/>
    <property type="match status" value="1"/>
</dbReference>
<dbReference type="PANTHER" id="PTHR38340">
    <property type="entry name" value="S-LAYER PROTEIN"/>
    <property type="match status" value="1"/>
</dbReference>
<organism evidence="10 11">
    <name type="scientific">Sulfitobacter alexandrii</name>
    <dbReference type="NCBI Taxonomy" id="1917485"/>
    <lineage>
        <taxon>Bacteria</taxon>
        <taxon>Pseudomonadati</taxon>
        <taxon>Pseudomonadota</taxon>
        <taxon>Alphaproteobacteria</taxon>
        <taxon>Rhodobacterales</taxon>
        <taxon>Roseobacteraceae</taxon>
        <taxon>Sulfitobacter</taxon>
    </lineage>
</organism>
<dbReference type="InterPro" id="IPR006026">
    <property type="entry name" value="Peptidase_Metallo"/>
</dbReference>
<dbReference type="OrthoDB" id="733404at2"/>
<feature type="region of interest" description="Disordered" evidence="8">
    <location>
        <begin position="576"/>
        <end position="598"/>
    </location>
</feature>
<sequence length="712" mass="72538">MPTIVSDYTAILSDSSWSGEPGTPTVVTYSFEAVAQDYLAGAGYSQEYLDSFQQFTNAQRALTQSALNAWAEASGIVFVEVAPGEGEMRFANYDFTHDPNNGGFSGYGYYPGRFIGQYGAFESDLGGDIFINTSRIANMSWGLIAHEIGHAIGMEHPFDGDLILDAPFDNGAYTIMSYNRGSVSSLGTFDVQAVQHLYGTPDFTPSTTGGITSFNVDAAALRVTQSWGNAGSGIAGTALADVIDAGGGDDTVGGFGGDDNLSGAGGNDLISGGGGNDRIDGGAGEDSIRAGEGTDTVIGGADNDTLIGGDDSADFSGSDVLDYTETRNGIFVDLDRFTGGTFIAGFAEGAEIGTDQIYGFSNILGGSGNDTLEGTRFDNLIEGRNGDDEIEGGNGSDTLRGGIGNDLILGGEMADTLLGDGGFDTLQGDEGNDLINGGAGADLLRGGAGDDFIIGEDGFDNIYGDAGNDTLYAGSSADRVFGGDGDDLIRGGINIGGSVDGLQGDAGNDTIYGEGGFDLLNGGTGDDLLDGGNQADNLYGEAGNDTLLGGNGFDRLFGGDGDDLLDGGTAGDALLGGTGHDTMRGGDGNDRLLGGSGNDDIEGGIGNDSLYGNAGFDTLTGGAGDDLLRGDFNGDTFVFADGHGHDTIIDFDALSALEVIDFSGIGSFRAFIDIMRVATQVGTSVEIATGADSSVTLLGVNRADLDAGDFLY</sequence>
<keyword evidence="3" id="KW-0964">Secreted</keyword>
<dbReference type="InterPro" id="IPR001818">
    <property type="entry name" value="Pept_M10_metallopeptidase"/>
</dbReference>
<dbReference type="SUPFAM" id="SSF55486">
    <property type="entry name" value="Metalloproteases ('zincins'), catalytic domain"/>
    <property type="match status" value="1"/>
</dbReference>
<name>A0A1J0WKR0_9RHOB</name>
<evidence type="ECO:0000256" key="6">
    <source>
        <dbReference type="ARBA" id="ARBA00022801"/>
    </source>
</evidence>